<proteinExistence type="predicted"/>
<keyword evidence="1" id="KW-0808">Transferase</keyword>
<reference evidence="1 2" key="1">
    <citation type="submission" date="2016-11" db="EMBL/GenBank/DDBJ databases">
        <authorList>
            <person name="Jaros S."/>
            <person name="Januszkiewicz K."/>
            <person name="Wedrychowicz H."/>
        </authorList>
    </citation>
    <scope>NUCLEOTIDE SEQUENCE [LARGE SCALE GENOMIC DNA]</scope>
    <source>
        <strain evidence="1 2">DSM 21637</strain>
    </source>
</reference>
<dbReference type="PANTHER" id="PTHR45947">
    <property type="entry name" value="SULFOQUINOVOSYL TRANSFERASE SQD2"/>
    <property type="match status" value="1"/>
</dbReference>
<accession>A0A1K1WRG0</accession>
<dbReference type="Gene3D" id="3.40.50.2000">
    <property type="entry name" value="Glycogen Phosphorylase B"/>
    <property type="match status" value="2"/>
</dbReference>
<protein>
    <submittedName>
        <fullName evidence="1">Glycosyltransferase involved in cell wall bisynthesis</fullName>
    </submittedName>
</protein>
<evidence type="ECO:0000313" key="2">
    <source>
        <dbReference type="Proteomes" id="UP000182350"/>
    </source>
</evidence>
<dbReference type="InterPro" id="IPR050194">
    <property type="entry name" value="Glycosyltransferase_grp1"/>
</dbReference>
<dbReference type="GO" id="GO:0016757">
    <property type="term" value="F:glycosyltransferase activity"/>
    <property type="evidence" value="ECO:0007669"/>
    <property type="project" value="TreeGrafter"/>
</dbReference>
<organism evidence="1 2">
    <name type="scientific">Marinospirillum alkaliphilum DSM 21637</name>
    <dbReference type="NCBI Taxonomy" id="1122209"/>
    <lineage>
        <taxon>Bacteria</taxon>
        <taxon>Pseudomonadati</taxon>
        <taxon>Pseudomonadota</taxon>
        <taxon>Gammaproteobacteria</taxon>
        <taxon>Oceanospirillales</taxon>
        <taxon>Oceanospirillaceae</taxon>
        <taxon>Marinospirillum</taxon>
    </lineage>
</organism>
<dbReference type="EMBL" id="FPJW01000004">
    <property type="protein sequence ID" value="SFX39699.1"/>
    <property type="molecule type" value="Genomic_DNA"/>
</dbReference>
<dbReference type="RefSeq" id="WP_072325746.1">
    <property type="nucleotide sequence ID" value="NZ_FPJW01000004.1"/>
</dbReference>
<dbReference type="Pfam" id="PF13692">
    <property type="entry name" value="Glyco_trans_1_4"/>
    <property type="match status" value="1"/>
</dbReference>
<dbReference type="AlphaFoldDB" id="A0A1K1WRG0"/>
<dbReference type="STRING" id="1122209.SAMN02745752_01511"/>
<dbReference type="Proteomes" id="UP000182350">
    <property type="component" value="Unassembled WGS sequence"/>
</dbReference>
<evidence type="ECO:0000313" key="1">
    <source>
        <dbReference type="EMBL" id="SFX39699.1"/>
    </source>
</evidence>
<dbReference type="SUPFAM" id="SSF53756">
    <property type="entry name" value="UDP-Glycosyltransferase/glycogen phosphorylase"/>
    <property type="match status" value="1"/>
</dbReference>
<dbReference type="OrthoDB" id="9795746at2"/>
<dbReference type="CDD" id="cd03801">
    <property type="entry name" value="GT4_PimA-like"/>
    <property type="match status" value="1"/>
</dbReference>
<keyword evidence="2" id="KW-1185">Reference proteome</keyword>
<gene>
    <name evidence="1" type="ORF">SAMN02745752_01511</name>
</gene>
<dbReference type="PANTHER" id="PTHR45947:SF3">
    <property type="entry name" value="SULFOQUINOVOSYL TRANSFERASE SQD2"/>
    <property type="match status" value="1"/>
</dbReference>
<name>A0A1K1WRG0_9GAMM</name>
<sequence>MRLIQVCLSDRYDESTRQVETLVHTLAEKKIRQLLVCRRNSELHNKLRHLRNLPIVTSSSRFMGHFSVPRTGLVHAHDPQAIQWARWQQRLRGTPWLLSWRDPDADSISQLSQSSLKKAQAMLVTSLATEQAMRERASCPVKRIPDVIQSLSTNPIKMTELRSHYRGRFVIGHAGRLDSEGNQQMLVAAAEILHKELPGAIFVVLGEGPLLDKLSKKTAGLDNIDFVGEPEHPGDYYSVMNIFVDPANHATTFAPLLQAMNFHIPVIASKVSGFAELISHRSNGLLFRKGDVKSLIEMIRVLYDSVPMRTRITRDAQSLVKESAPEQVALKHLAVYQAIIRSLKGESGS</sequence>